<keyword evidence="1" id="KW-0812">Transmembrane</keyword>
<dbReference type="EMBL" id="MIQH01001048">
    <property type="protein sequence ID" value="OJA03120.1"/>
    <property type="molecule type" value="Genomic_DNA"/>
</dbReference>
<comment type="caution">
    <text evidence="2">The sequence shown here is derived from an EMBL/GenBank/DDBJ whole genome shotgun (WGS) entry which is preliminary data.</text>
</comment>
<feature type="transmembrane region" description="Helical" evidence="1">
    <location>
        <begin position="68"/>
        <end position="88"/>
    </location>
</feature>
<protein>
    <submittedName>
        <fullName evidence="2">Uncharacterized protein</fullName>
    </submittedName>
</protein>
<evidence type="ECO:0000256" key="1">
    <source>
        <dbReference type="SAM" id="Phobius"/>
    </source>
</evidence>
<gene>
    <name evidence="2" type="ORF">BGC33_01760</name>
</gene>
<accession>A0A1J8PQ64</accession>
<feature type="non-terminal residue" evidence="2">
    <location>
        <position position="1"/>
    </location>
</feature>
<dbReference type="Proteomes" id="UP000182798">
    <property type="component" value="Unassembled WGS sequence"/>
</dbReference>
<evidence type="ECO:0000313" key="3">
    <source>
        <dbReference type="Proteomes" id="UP000182798"/>
    </source>
</evidence>
<keyword evidence="1" id="KW-0472">Membrane</keyword>
<keyword evidence="1" id="KW-1133">Transmembrane helix</keyword>
<reference evidence="3" key="1">
    <citation type="submission" date="2016-09" db="EMBL/GenBank/DDBJ databases">
        <title>Genome Sequence of Bathymodiolus thermophilus sulfur-oxidizing gill endosymbiont.</title>
        <authorList>
            <person name="Ponnudurai R."/>
            <person name="Kleiner M."/>
            <person name="Sayavedra L."/>
            <person name="Thuermer A."/>
            <person name="Felbeck H."/>
            <person name="Schlueter R."/>
            <person name="Schweder T."/>
            <person name="Markert S."/>
        </authorList>
    </citation>
    <scope>NUCLEOTIDE SEQUENCE [LARGE SCALE GENOMIC DNA]</scope>
    <source>
        <strain evidence="3">BAT/CrabSpa'14</strain>
    </source>
</reference>
<evidence type="ECO:0000313" key="2">
    <source>
        <dbReference type="EMBL" id="OJA03120.1"/>
    </source>
</evidence>
<organism evidence="2 3">
    <name type="scientific">Bathymodiolus thermophilus thioautotrophic gill symbiont</name>
    <dbReference type="NCBI Taxonomy" id="2360"/>
    <lineage>
        <taxon>Bacteria</taxon>
        <taxon>Pseudomonadati</taxon>
        <taxon>Pseudomonadota</taxon>
        <taxon>Gammaproteobacteria</taxon>
        <taxon>sulfur-oxidizing symbionts</taxon>
    </lineage>
</organism>
<dbReference type="AlphaFoldDB" id="A0A1J8PQ64"/>
<sequence length="96" mass="10083">GLITGATCLKLTIKDGGENDTDGQQTDNTGDVNGVVASTVSIATPVVNDGSSSNNSGSGGGCVYNPNASARFDIGFILLMTLSVYYLIRRRRRFSY</sequence>
<name>A0A1J8PQ64_9GAMM</name>
<dbReference type="NCBIfam" id="NF033191">
    <property type="entry name" value="JDVT-CTERM"/>
    <property type="match status" value="1"/>
</dbReference>
<dbReference type="RefSeq" id="WP_158009499.1">
    <property type="nucleotide sequence ID" value="NZ_MIQH01001048.1"/>
</dbReference>
<proteinExistence type="predicted"/>